<proteinExistence type="predicted"/>
<feature type="region of interest" description="Disordered" evidence="1">
    <location>
        <begin position="185"/>
        <end position="205"/>
    </location>
</feature>
<evidence type="ECO:0000256" key="1">
    <source>
        <dbReference type="SAM" id="MobiDB-lite"/>
    </source>
</evidence>
<evidence type="ECO:0000313" key="3">
    <source>
        <dbReference type="Proteomes" id="UP001304895"/>
    </source>
</evidence>
<name>A0AAN6UU67_9PEZI</name>
<feature type="compositionally biased region" description="Polar residues" evidence="1">
    <location>
        <begin position="55"/>
        <end position="67"/>
    </location>
</feature>
<dbReference type="EMBL" id="MU853401">
    <property type="protein sequence ID" value="KAK4138994.1"/>
    <property type="molecule type" value="Genomic_DNA"/>
</dbReference>
<feature type="region of interest" description="Disordered" evidence="1">
    <location>
        <begin position="1"/>
        <end position="88"/>
    </location>
</feature>
<dbReference type="Proteomes" id="UP001304895">
    <property type="component" value="Unassembled WGS sequence"/>
</dbReference>
<protein>
    <submittedName>
        <fullName evidence="2">Uncharacterized protein</fullName>
    </submittedName>
</protein>
<gene>
    <name evidence="2" type="ORF">BT67DRAFT_446968</name>
</gene>
<keyword evidence="3" id="KW-1185">Reference proteome</keyword>
<feature type="compositionally biased region" description="Polar residues" evidence="1">
    <location>
        <begin position="16"/>
        <end position="27"/>
    </location>
</feature>
<organism evidence="2 3">
    <name type="scientific">Trichocladium antarcticum</name>
    <dbReference type="NCBI Taxonomy" id="1450529"/>
    <lineage>
        <taxon>Eukaryota</taxon>
        <taxon>Fungi</taxon>
        <taxon>Dikarya</taxon>
        <taxon>Ascomycota</taxon>
        <taxon>Pezizomycotina</taxon>
        <taxon>Sordariomycetes</taxon>
        <taxon>Sordariomycetidae</taxon>
        <taxon>Sordariales</taxon>
        <taxon>Chaetomiaceae</taxon>
        <taxon>Trichocladium</taxon>
    </lineage>
</organism>
<comment type="caution">
    <text evidence="2">The sequence shown here is derived from an EMBL/GenBank/DDBJ whole genome shotgun (WGS) entry which is preliminary data.</text>
</comment>
<reference evidence="2" key="2">
    <citation type="submission" date="2023-05" db="EMBL/GenBank/DDBJ databases">
        <authorList>
            <consortium name="Lawrence Berkeley National Laboratory"/>
            <person name="Steindorff A."/>
            <person name="Hensen N."/>
            <person name="Bonometti L."/>
            <person name="Westerberg I."/>
            <person name="Brannstrom I.O."/>
            <person name="Guillou S."/>
            <person name="Cros-Aarteil S."/>
            <person name="Calhoun S."/>
            <person name="Haridas S."/>
            <person name="Kuo A."/>
            <person name="Mondo S."/>
            <person name="Pangilinan J."/>
            <person name="Riley R."/>
            <person name="Labutti K."/>
            <person name="Andreopoulos B."/>
            <person name="Lipzen A."/>
            <person name="Chen C."/>
            <person name="Yanf M."/>
            <person name="Daum C."/>
            <person name="Ng V."/>
            <person name="Clum A."/>
            <person name="Ohm R."/>
            <person name="Martin F."/>
            <person name="Silar P."/>
            <person name="Natvig D."/>
            <person name="Lalanne C."/>
            <person name="Gautier V."/>
            <person name="Ament-Velasquez S.L."/>
            <person name="Kruys A."/>
            <person name="Hutchinson M.I."/>
            <person name="Powell A.J."/>
            <person name="Barry K."/>
            <person name="Miller A.N."/>
            <person name="Grigoriev I.V."/>
            <person name="Debuchy R."/>
            <person name="Gladieux P."/>
            <person name="Thoren M.H."/>
            <person name="Johannesson H."/>
        </authorList>
    </citation>
    <scope>NUCLEOTIDE SEQUENCE</scope>
    <source>
        <strain evidence="2">CBS 123565</strain>
    </source>
</reference>
<sequence length="335" mass="35562">MAVCDDKRGGGHHSGSAPTTSRAVSTTDSKEYPGPSPFSPSAIMMTRGMRHPSPRTLSRVSLINRHSGSSDEIEESPSRGLGERPMAGHSDRIGGVGLDEQAGPANAFFHDKQVYATSAQKATFTSLDFTVPRQFSRPPPPPPLIPPTRSAAVFPFEDRCPSYAVSIHPGVDRNFIHQPNPEYSGCSTSTDVLRSTPPSPTALPRRRSYAKNVPIGIPIPATTTSFASSPETVALRGTSAFFYASHPPTSPLHPPPPPPEYVFVGGPGGPGVFLPPQEIGLQGEIISVMDDAGQGWKRHTRVYGGGACLACVAARERGEGQGGFYGDTVPLADRR</sequence>
<reference evidence="2" key="1">
    <citation type="journal article" date="2023" name="Mol. Phylogenet. Evol.">
        <title>Genome-scale phylogeny and comparative genomics of the fungal order Sordariales.</title>
        <authorList>
            <person name="Hensen N."/>
            <person name="Bonometti L."/>
            <person name="Westerberg I."/>
            <person name="Brannstrom I.O."/>
            <person name="Guillou S."/>
            <person name="Cros-Aarteil S."/>
            <person name="Calhoun S."/>
            <person name="Haridas S."/>
            <person name="Kuo A."/>
            <person name="Mondo S."/>
            <person name="Pangilinan J."/>
            <person name="Riley R."/>
            <person name="LaButti K."/>
            <person name="Andreopoulos B."/>
            <person name="Lipzen A."/>
            <person name="Chen C."/>
            <person name="Yan M."/>
            <person name="Daum C."/>
            <person name="Ng V."/>
            <person name="Clum A."/>
            <person name="Steindorff A."/>
            <person name="Ohm R.A."/>
            <person name="Martin F."/>
            <person name="Silar P."/>
            <person name="Natvig D.O."/>
            <person name="Lalanne C."/>
            <person name="Gautier V."/>
            <person name="Ament-Velasquez S.L."/>
            <person name="Kruys A."/>
            <person name="Hutchinson M.I."/>
            <person name="Powell A.J."/>
            <person name="Barry K."/>
            <person name="Miller A.N."/>
            <person name="Grigoriev I.V."/>
            <person name="Debuchy R."/>
            <person name="Gladieux P."/>
            <person name="Hiltunen Thoren M."/>
            <person name="Johannesson H."/>
        </authorList>
    </citation>
    <scope>NUCLEOTIDE SEQUENCE</scope>
    <source>
        <strain evidence="2">CBS 123565</strain>
    </source>
</reference>
<evidence type="ECO:0000313" key="2">
    <source>
        <dbReference type="EMBL" id="KAK4138994.1"/>
    </source>
</evidence>
<dbReference type="AlphaFoldDB" id="A0AAN6UU67"/>
<accession>A0AAN6UU67</accession>